<dbReference type="GO" id="GO:0032259">
    <property type="term" value="P:methylation"/>
    <property type="evidence" value="ECO:0007669"/>
    <property type="project" value="UniProtKB-KW"/>
</dbReference>
<dbReference type="InterPro" id="IPR029063">
    <property type="entry name" value="SAM-dependent_MTases_sf"/>
</dbReference>
<evidence type="ECO:0000313" key="6">
    <source>
        <dbReference type="Proteomes" id="UP001172681"/>
    </source>
</evidence>
<dbReference type="PANTHER" id="PTHR10509">
    <property type="entry name" value="O-METHYLTRANSFERASE-RELATED"/>
    <property type="match status" value="1"/>
</dbReference>
<dbReference type="SUPFAM" id="SSF53335">
    <property type="entry name" value="S-adenosyl-L-methionine-dependent methyltransferases"/>
    <property type="match status" value="1"/>
</dbReference>
<reference evidence="5" key="1">
    <citation type="submission" date="2022-10" db="EMBL/GenBank/DDBJ databases">
        <title>Culturing micro-colonial fungi from biological soil crusts in the Mojave desert and describing Neophaeococcomyces mojavensis, and introducing the new genera and species Taxawa tesnikishii.</title>
        <authorList>
            <person name="Kurbessoian T."/>
            <person name="Stajich J.E."/>
        </authorList>
    </citation>
    <scope>NUCLEOTIDE SEQUENCE</scope>
    <source>
        <strain evidence="5">TK_35</strain>
    </source>
</reference>
<dbReference type="InterPro" id="IPR002935">
    <property type="entry name" value="SAM_O-MeTrfase"/>
</dbReference>
<dbReference type="Gene3D" id="3.40.50.150">
    <property type="entry name" value="Vaccinia Virus protein VP39"/>
    <property type="match status" value="1"/>
</dbReference>
<dbReference type="AlphaFoldDB" id="A0AA38Y2Z7"/>
<organism evidence="5 6">
    <name type="scientific">Knufia peltigerae</name>
    <dbReference type="NCBI Taxonomy" id="1002370"/>
    <lineage>
        <taxon>Eukaryota</taxon>
        <taxon>Fungi</taxon>
        <taxon>Dikarya</taxon>
        <taxon>Ascomycota</taxon>
        <taxon>Pezizomycotina</taxon>
        <taxon>Eurotiomycetes</taxon>
        <taxon>Chaetothyriomycetidae</taxon>
        <taxon>Chaetothyriales</taxon>
        <taxon>Trichomeriaceae</taxon>
        <taxon>Knufia</taxon>
    </lineage>
</organism>
<keyword evidence="2" id="KW-0808">Transferase</keyword>
<dbReference type="CDD" id="cd02440">
    <property type="entry name" value="AdoMet_MTases"/>
    <property type="match status" value="1"/>
</dbReference>
<dbReference type="PANTHER" id="PTHR10509:SF14">
    <property type="entry name" value="CAFFEOYL-COA O-METHYLTRANSFERASE 3-RELATED"/>
    <property type="match status" value="1"/>
</dbReference>
<dbReference type="Proteomes" id="UP001172681">
    <property type="component" value="Unassembled WGS sequence"/>
</dbReference>
<dbReference type="PROSITE" id="PS51682">
    <property type="entry name" value="SAM_OMT_I"/>
    <property type="match status" value="1"/>
</dbReference>
<comment type="similarity">
    <text evidence="4">Belongs to the class I-like SAM-binding methyltransferase superfamily. Cation-dependent O-methyltransferase family.</text>
</comment>
<dbReference type="GO" id="GO:0008757">
    <property type="term" value="F:S-adenosylmethionine-dependent methyltransferase activity"/>
    <property type="evidence" value="ECO:0007669"/>
    <property type="project" value="TreeGrafter"/>
</dbReference>
<evidence type="ECO:0000256" key="3">
    <source>
        <dbReference type="ARBA" id="ARBA00022691"/>
    </source>
</evidence>
<dbReference type="GO" id="GO:0008171">
    <property type="term" value="F:O-methyltransferase activity"/>
    <property type="evidence" value="ECO:0007669"/>
    <property type="project" value="InterPro"/>
</dbReference>
<comment type="caution">
    <text evidence="5">The sequence shown here is derived from an EMBL/GenBank/DDBJ whole genome shotgun (WGS) entry which is preliminary data.</text>
</comment>
<evidence type="ECO:0000256" key="1">
    <source>
        <dbReference type="ARBA" id="ARBA00022603"/>
    </source>
</evidence>
<keyword evidence="3" id="KW-0949">S-adenosyl-L-methionine</keyword>
<keyword evidence="1" id="KW-0489">Methyltransferase</keyword>
<accession>A0AA38Y2Z7</accession>
<keyword evidence="6" id="KW-1185">Reference proteome</keyword>
<gene>
    <name evidence="5" type="ORF">H2204_006691</name>
</gene>
<evidence type="ECO:0000256" key="2">
    <source>
        <dbReference type="ARBA" id="ARBA00022679"/>
    </source>
</evidence>
<evidence type="ECO:0000313" key="5">
    <source>
        <dbReference type="EMBL" id="KAJ9633694.1"/>
    </source>
</evidence>
<dbReference type="Pfam" id="PF01596">
    <property type="entry name" value="Methyltransf_3"/>
    <property type="match status" value="1"/>
</dbReference>
<evidence type="ECO:0000256" key="4">
    <source>
        <dbReference type="ARBA" id="ARBA00023453"/>
    </source>
</evidence>
<evidence type="ECO:0008006" key="7">
    <source>
        <dbReference type="Google" id="ProtNLM"/>
    </source>
</evidence>
<dbReference type="InterPro" id="IPR050362">
    <property type="entry name" value="Cation-dep_OMT"/>
</dbReference>
<sequence length="232" mass="24980">MSVENAKYANDVSEYVEAALCPPTPAFAHAYTNTSAHGIPEIALSPSQGKLISLLTRISGAKNVLEIGTLGGYSALWLAEGLKDAGGKLTSIEIDPARRAVAIENLEYGNVKVPEQVDIVLGAALDVLPNLSKEISQGKRQKFDVVFIDADWDNQWAYFDWAVKLSSGRGSVVYVDNVVRQMLETGVLGPAPRDTNVPNLVEMVGKDDRVDATVIQTCGGKNYDGFLLATVR</sequence>
<protein>
    <recommendedName>
        <fullName evidence="7">O-methyltransferase</fullName>
    </recommendedName>
</protein>
<dbReference type="EMBL" id="JAPDRN010000043">
    <property type="protein sequence ID" value="KAJ9633694.1"/>
    <property type="molecule type" value="Genomic_DNA"/>
</dbReference>
<proteinExistence type="inferred from homology"/>
<name>A0AA38Y2Z7_9EURO</name>